<dbReference type="PROSITE" id="PS00194">
    <property type="entry name" value="THIOREDOXIN_1"/>
    <property type="match status" value="1"/>
</dbReference>
<feature type="domain" description="Thioredoxin" evidence="2">
    <location>
        <begin position="57"/>
        <end position="200"/>
    </location>
</feature>
<dbReference type="RefSeq" id="WP_077847404.1">
    <property type="nucleotide sequence ID" value="NZ_LZZM01000152.1"/>
</dbReference>
<comment type="caution">
    <text evidence="3">The sequence shown here is derived from an EMBL/GenBank/DDBJ whole genome shotgun (WGS) entry which is preliminary data.</text>
</comment>
<dbReference type="InterPro" id="IPR000866">
    <property type="entry name" value="AhpC/TSA"/>
</dbReference>
<dbReference type="Gene3D" id="3.40.30.10">
    <property type="entry name" value="Glutaredoxin"/>
    <property type="match status" value="1"/>
</dbReference>
<dbReference type="CDD" id="cd02966">
    <property type="entry name" value="TlpA_like_family"/>
    <property type="match status" value="1"/>
</dbReference>
<evidence type="ECO:0000259" key="2">
    <source>
        <dbReference type="PROSITE" id="PS51352"/>
    </source>
</evidence>
<dbReference type="GO" id="GO:0016491">
    <property type="term" value="F:oxidoreductase activity"/>
    <property type="evidence" value="ECO:0007669"/>
    <property type="project" value="InterPro"/>
</dbReference>
<dbReference type="Proteomes" id="UP000190890">
    <property type="component" value="Unassembled WGS sequence"/>
</dbReference>
<protein>
    <submittedName>
        <fullName evidence="3">Thiol-disulfide oxidoreductase ResA</fullName>
    </submittedName>
</protein>
<dbReference type="InterPro" id="IPR017937">
    <property type="entry name" value="Thioredoxin_CS"/>
</dbReference>
<dbReference type="Pfam" id="PF00578">
    <property type="entry name" value="AhpC-TSA"/>
    <property type="match status" value="1"/>
</dbReference>
<gene>
    <name evidence="3" type="primary">resA</name>
    <name evidence="3" type="ORF">CLPUN_22690</name>
</gene>
<evidence type="ECO:0000256" key="1">
    <source>
        <dbReference type="SAM" id="Phobius"/>
    </source>
</evidence>
<evidence type="ECO:0000313" key="3">
    <source>
        <dbReference type="EMBL" id="OOM77370.1"/>
    </source>
</evidence>
<dbReference type="OrthoDB" id="9809733at2"/>
<dbReference type="PANTHER" id="PTHR42852:SF17">
    <property type="entry name" value="THIOREDOXIN-LIKE PROTEIN HI_1115"/>
    <property type="match status" value="1"/>
</dbReference>
<keyword evidence="4" id="KW-1185">Reference proteome</keyword>
<sequence>MNNNKKLIILVVGFLTFSIFLVAAYLGYGTLAYKYNNKNIINESEKSQNQNSKNNKLKVKLKAKDFTIYDENLKEVKLSDYIGTPVVLNFWASWCPPCKEEMPGFNEMSKKYSKEKIAILMINLTDGEQETTNKAQKYIKSNNYDMKLLFDTKLDAANKYNITSIPRTIFIDKDGYIFKDNPAGVLSKEELESQIELLLQA</sequence>
<dbReference type="EMBL" id="LZZM01000152">
    <property type="protein sequence ID" value="OOM77370.1"/>
    <property type="molecule type" value="Genomic_DNA"/>
</dbReference>
<keyword evidence="1" id="KW-0812">Transmembrane</keyword>
<feature type="transmembrane region" description="Helical" evidence="1">
    <location>
        <begin position="7"/>
        <end position="28"/>
    </location>
</feature>
<dbReference type="InterPro" id="IPR050553">
    <property type="entry name" value="Thioredoxin_ResA/DsbE_sf"/>
</dbReference>
<organism evidence="3 4">
    <name type="scientific">Clostridium puniceum</name>
    <dbReference type="NCBI Taxonomy" id="29367"/>
    <lineage>
        <taxon>Bacteria</taxon>
        <taxon>Bacillati</taxon>
        <taxon>Bacillota</taxon>
        <taxon>Clostridia</taxon>
        <taxon>Eubacteriales</taxon>
        <taxon>Clostridiaceae</taxon>
        <taxon>Clostridium</taxon>
    </lineage>
</organism>
<dbReference type="PROSITE" id="PS51352">
    <property type="entry name" value="THIOREDOXIN_2"/>
    <property type="match status" value="1"/>
</dbReference>
<reference evidence="3 4" key="1">
    <citation type="submission" date="2016-05" db="EMBL/GenBank/DDBJ databases">
        <title>Microbial solvent formation.</title>
        <authorList>
            <person name="Poehlein A."/>
            <person name="Montoya Solano J.D."/>
            <person name="Flitsch S."/>
            <person name="Krabben P."/>
            <person name="Duerre P."/>
            <person name="Daniel R."/>
        </authorList>
    </citation>
    <scope>NUCLEOTIDE SEQUENCE [LARGE SCALE GENOMIC DNA]</scope>
    <source>
        <strain evidence="3 4">DSM 2619</strain>
    </source>
</reference>
<dbReference type="SUPFAM" id="SSF52833">
    <property type="entry name" value="Thioredoxin-like"/>
    <property type="match status" value="1"/>
</dbReference>
<dbReference type="STRING" id="29367.CLPUN_22690"/>
<dbReference type="GO" id="GO:0016209">
    <property type="term" value="F:antioxidant activity"/>
    <property type="evidence" value="ECO:0007669"/>
    <property type="project" value="InterPro"/>
</dbReference>
<dbReference type="InterPro" id="IPR036249">
    <property type="entry name" value="Thioredoxin-like_sf"/>
</dbReference>
<keyword evidence="1" id="KW-1133">Transmembrane helix</keyword>
<name>A0A1S8THU0_9CLOT</name>
<accession>A0A1S8THU0</accession>
<dbReference type="PANTHER" id="PTHR42852">
    <property type="entry name" value="THIOL:DISULFIDE INTERCHANGE PROTEIN DSBE"/>
    <property type="match status" value="1"/>
</dbReference>
<keyword evidence="1" id="KW-0472">Membrane</keyword>
<dbReference type="InterPro" id="IPR013766">
    <property type="entry name" value="Thioredoxin_domain"/>
</dbReference>
<evidence type="ECO:0000313" key="4">
    <source>
        <dbReference type="Proteomes" id="UP000190890"/>
    </source>
</evidence>
<dbReference type="AlphaFoldDB" id="A0A1S8THU0"/>
<proteinExistence type="predicted"/>